<dbReference type="AlphaFoldDB" id="A0A326RUQ6"/>
<gene>
    <name evidence="2" type="ORF">CLV31_105177</name>
</gene>
<keyword evidence="3" id="KW-1185">Reference proteome</keyword>
<dbReference type="RefSeq" id="WP_111392555.1">
    <property type="nucleotide sequence ID" value="NZ_JBKBOX010000015.1"/>
</dbReference>
<reference evidence="2 3" key="1">
    <citation type="submission" date="2018-06" db="EMBL/GenBank/DDBJ databases">
        <title>Genomic Encyclopedia of Archaeal and Bacterial Type Strains, Phase II (KMG-II): from individual species to whole genera.</title>
        <authorList>
            <person name="Goeker M."/>
        </authorList>
    </citation>
    <scope>NUCLEOTIDE SEQUENCE [LARGE SCALE GENOMIC DNA]</scope>
    <source>
        <strain evidence="2 3">T4</strain>
    </source>
</reference>
<accession>A0A326RUQ6</accession>
<keyword evidence="1" id="KW-0732">Signal</keyword>
<sequence>MKNLHFVLLLLCAMVFSAKAQNLNFVNINATQNIPRFEVKNNQTTLYHMVGGKQVLMQTWNQVPQFFNDEDRINRYKMTVSREDKLARRTYEVFYSFSRDAQAYDGYIKTTIRYKDSRPSKVIEDFFVNRTASQ</sequence>
<dbReference type="EMBL" id="QKTX01000005">
    <property type="protein sequence ID" value="PZV83951.1"/>
    <property type="molecule type" value="Genomic_DNA"/>
</dbReference>
<organism evidence="2 3">
    <name type="scientific">Algoriphagus aquaeductus</name>
    <dbReference type="NCBI Taxonomy" id="475299"/>
    <lineage>
        <taxon>Bacteria</taxon>
        <taxon>Pseudomonadati</taxon>
        <taxon>Bacteroidota</taxon>
        <taxon>Cytophagia</taxon>
        <taxon>Cytophagales</taxon>
        <taxon>Cyclobacteriaceae</taxon>
        <taxon>Algoriphagus</taxon>
    </lineage>
</organism>
<proteinExistence type="predicted"/>
<feature type="signal peptide" evidence="1">
    <location>
        <begin position="1"/>
        <end position="20"/>
    </location>
</feature>
<protein>
    <submittedName>
        <fullName evidence="2">Uncharacterized protein</fullName>
    </submittedName>
</protein>
<evidence type="ECO:0000256" key="1">
    <source>
        <dbReference type="SAM" id="SignalP"/>
    </source>
</evidence>
<dbReference type="Proteomes" id="UP000248917">
    <property type="component" value="Unassembled WGS sequence"/>
</dbReference>
<evidence type="ECO:0000313" key="2">
    <source>
        <dbReference type="EMBL" id="PZV83951.1"/>
    </source>
</evidence>
<comment type="caution">
    <text evidence="2">The sequence shown here is derived from an EMBL/GenBank/DDBJ whole genome shotgun (WGS) entry which is preliminary data.</text>
</comment>
<feature type="chain" id="PRO_5016374489" evidence="1">
    <location>
        <begin position="21"/>
        <end position="134"/>
    </location>
</feature>
<name>A0A326RUQ6_9BACT</name>
<evidence type="ECO:0000313" key="3">
    <source>
        <dbReference type="Proteomes" id="UP000248917"/>
    </source>
</evidence>
<dbReference type="OrthoDB" id="1360745at2"/>